<dbReference type="Proteomes" id="UP001159363">
    <property type="component" value="Chromosome 6"/>
</dbReference>
<reference evidence="2 3" key="1">
    <citation type="submission" date="2023-02" db="EMBL/GenBank/DDBJ databases">
        <title>LHISI_Scaffold_Assembly.</title>
        <authorList>
            <person name="Stuart O.P."/>
            <person name="Cleave R."/>
            <person name="Magrath M.J.L."/>
            <person name="Mikheyev A.S."/>
        </authorList>
    </citation>
    <scope>NUCLEOTIDE SEQUENCE [LARGE SCALE GENOMIC DNA]</scope>
    <source>
        <strain evidence="2">Daus_M_001</strain>
        <tissue evidence="2">Leg muscle</tissue>
    </source>
</reference>
<sequence>MISFLRCWWDFLPRPRTKDDEHAQTSNSGRHSLSALIRLLISNLGAVSNRCNVTFKMETDVKQPLKSSERAKLSWDGHRARGCSLAGNWPRLEDQRKGDESASAMGTMAAWVRRAFRNSSRLQVVDRGSPGSGVAGNMPIPAHELTSRCESVVVVDIGKMASSVRDGEVYLLDVAERSRRGGGSRGAERCEVNPMSAFTPRPADSPPPLVRPGCLAFPTRTSYFGGGGGCGTPKELSPPSPMDWRSWHWRRRVKMESKPGGPASSVAVSTAVLIRLHGSINSYSTSKGACAHMMTGIDAGGVLSATIHISYDLISFHSASNQQKLQKHMPAKWRRWPPTRQYTVRRSEPADPLISLKPRQQGKFRSMEQRMRDEVRSRSLAQPIRGRGNANFSEALLKFYFQDIPPPRANKAHVSLENYTKGTTHRILQRNDGNTARLARRSDAALGVSVSVAPIAPSLLNLGRGVPKGSNGPACQSHTSVHETRSRRFPFHLSPSTPLVVYRRNSATYPVNNSRAGVPSHNLYSSGFHLESSMRPELRSETQYNQRQQRVPHKGYRVGSLFGNRFVALALARACDSKHSTDFLQPLSYNFCPSLPLARAGCETASTQTTRFPPRRTGIDSRRVRSRILACGIRAGRCRWPACFLGDLPFPRPLNFGAVPYSLHFALVVSQDLYVKSCPNLFALFTHFVFDSKSVKKLRMDYIHCDFQLFGKFAFLYDEVRVETREAPQVLFPVYWQRIHPPTVNRSYSPDKTPFGGMEGGGTTVPYICSLESNSHSTGPKRSRDLRAPHVQLALYSSGTTTSRPFTPQTPRVLSSFTLRHRPMLHQTLPQNRTSARWLPQRLPTLQSAKYYKQLTISYQAMIGERRCVIFLDNDVILLACAAVANGRKGCFISSFRRLLEMLRPQVGSSSACLKDHGRLLFTQFFCELVLRLVFCLSRQRSASVTLLSLGAFWAQITPRPCYAQCTLAMRWNRYPTLACKEITDRVVFAALQAMSVVEYAEVLRANYGNLGSKARLTIYSHGCDEIAARKFRAFHTEAMEHLMRVRQDLQQPVAFVRHTFVRPSPSRAIHNQTSYVRRKLKLAKALTEGRTDRINGHL</sequence>
<evidence type="ECO:0000313" key="2">
    <source>
        <dbReference type="EMBL" id="KAJ8879957.1"/>
    </source>
</evidence>
<comment type="caution">
    <text evidence="2">The sequence shown here is derived from an EMBL/GenBank/DDBJ whole genome shotgun (WGS) entry which is preliminary data.</text>
</comment>
<evidence type="ECO:0000313" key="3">
    <source>
        <dbReference type="Proteomes" id="UP001159363"/>
    </source>
</evidence>
<keyword evidence="3" id="KW-1185">Reference proteome</keyword>
<feature type="region of interest" description="Disordered" evidence="1">
    <location>
        <begin position="179"/>
        <end position="209"/>
    </location>
</feature>
<accession>A0ABQ9H6S5</accession>
<gene>
    <name evidence="2" type="ORF">PR048_020578</name>
</gene>
<dbReference type="EMBL" id="JARBHB010000007">
    <property type="protein sequence ID" value="KAJ8879957.1"/>
    <property type="molecule type" value="Genomic_DNA"/>
</dbReference>
<evidence type="ECO:0000256" key="1">
    <source>
        <dbReference type="SAM" id="MobiDB-lite"/>
    </source>
</evidence>
<organism evidence="2 3">
    <name type="scientific">Dryococelus australis</name>
    <dbReference type="NCBI Taxonomy" id="614101"/>
    <lineage>
        <taxon>Eukaryota</taxon>
        <taxon>Metazoa</taxon>
        <taxon>Ecdysozoa</taxon>
        <taxon>Arthropoda</taxon>
        <taxon>Hexapoda</taxon>
        <taxon>Insecta</taxon>
        <taxon>Pterygota</taxon>
        <taxon>Neoptera</taxon>
        <taxon>Polyneoptera</taxon>
        <taxon>Phasmatodea</taxon>
        <taxon>Verophasmatodea</taxon>
        <taxon>Anareolatae</taxon>
        <taxon>Phasmatidae</taxon>
        <taxon>Eurycanthinae</taxon>
        <taxon>Dryococelus</taxon>
    </lineage>
</organism>
<name>A0ABQ9H6S5_9NEOP</name>
<proteinExistence type="predicted"/>
<protein>
    <submittedName>
        <fullName evidence="2">Uncharacterized protein</fullName>
    </submittedName>
</protein>